<dbReference type="Gene3D" id="4.10.240.10">
    <property type="entry name" value="Zn(2)-C6 fungal-type DNA-binding domain"/>
    <property type="match status" value="1"/>
</dbReference>
<feature type="domain" description="Zn(2)-C6 fungal-type" evidence="6">
    <location>
        <begin position="25"/>
        <end position="53"/>
    </location>
</feature>
<keyword evidence="4" id="KW-0539">Nucleus</keyword>
<dbReference type="EMBL" id="JAPWDS010000003">
    <property type="protein sequence ID" value="KAJ5501987.1"/>
    <property type="molecule type" value="Genomic_DNA"/>
</dbReference>
<dbReference type="PROSITE" id="PS00463">
    <property type="entry name" value="ZN2_CY6_FUNGAL_1"/>
    <property type="match status" value="1"/>
</dbReference>
<organism evidence="7 8">
    <name type="scientific">Penicillium fimorum</name>
    <dbReference type="NCBI Taxonomy" id="1882269"/>
    <lineage>
        <taxon>Eukaryota</taxon>
        <taxon>Fungi</taxon>
        <taxon>Dikarya</taxon>
        <taxon>Ascomycota</taxon>
        <taxon>Pezizomycotina</taxon>
        <taxon>Eurotiomycetes</taxon>
        <taxon>Eurotiomycetidae</taxon>
        <taxon>Eurotiales</taxon>
        <taxon>Aspergillaceae</taxon>
        <taxon>Penicillium</taxon>
    </lineage>
</organism>
<keyword evidence="8" id="KW-1185">Reference proteome</keyword>
<dbReference type="PROSITE" id="PS50048">
    <property type="entry name" value="ZN2_CY6_FUNGAL_2"/>
    <property type="match status" value="1"/>
</dbReference>
<dbReference type="Proteomes" id="UP001149954">
    <property type="component" value="Unassembled WGS sequence"/>
</dbReference>
<dbReference type="AlphaFoldDB" id="A0A9W9XRG8"/>
<dbReference type="SUPFAM" id="SSF57701">
    <property type="entry name" value="Zn2/Cys6 DNA-binding domain"/>
    <property type="match status" value="1"/>
</dbReference>
<keyword evidence="1" id="KW-0805">Transcription regulation</keyword>
<dbReference type="GO" id="GO:0008270">
    <property type="term" value="F:zinc ion binding"/>
    <property type="evidence" value="ECO:0007669"/>
    <property type="project" value="InterPro"/>
</dbReference>
<reference evidence="7" key="1">
    <citation type="submission" date="2022-12" db="EMBL/GenBank/DDBJ databases">
        <authorList>
            <person name="Petersen C."/>
        </authorList>
    </citation>
    <scope>NUCLEOTIDE SEQUENCE</scope>
    <source>
        <strain evidence="7">IBT 29495</strain>
    </source>
</reference>
<dbReference type="InterPro" id="IPR053175">
    <property type="entry name" value="DHMBA_Reg_Transcription_Factor"/>
</dbReference>
<comment type="caution">
    <text evidence="7">The sequence shown here is derived from an EMBL/GenBank/DDBJ whole genome shotgun (WGS) entry which is preliminary data.</text>
</comment>
<sequence length="550" mass="62011">MTSVEHKSQFSARRRRKWAPKLKSGCMTCKVRRVKCDEEKPHCRRCISTGRKCDGYTHPPFAVEVLKSCHNNDSCGQQLVKYDMIGPGSLSPLSESHLLEEVTIPYTHLSEETDEFPLLSARNSSLTYPPAESWNTHFMPFVINKLSLSFKMAKPIYNTFPDVLSRAEEKSALYQACNAVAYAYMDNTARTSKATLERAKAYGFALLAMRSAIQDSQRCKSDNTLLAIWLLGLYELLLSFRNGTDPIATPGWQIHNQVLSELIRLRGSEQFTTRKGRNLFFIIFGNVETQVLMSGQECKKASAWFLQFHKYCEPSEYAMLRACIFSHHCARICGRIRAIVDTGNLNEVLSSSPSILQEMDEVEQVTHPLSHEKAVASYVVDPPMAPYARPKNVYPCYVGVQVVQSNFRMRLSYSVLEFLGYACKAPGCTPQQRTLFKRYQHRCVEEIQALMDKASHILGKLPDVGSDEPLDRSGGIVDELDDKDSSSGRSPKQAPFEEPREKSILAVRAYLDFQQPINGKSTLLFKHNDCGMSILRFGFGETNALEAGKT</sequence>
<dbReference type="InterPro" id="IPR021858">
    <property type="entry name" value="Fun_TF"/>
</dbReference>
<dbReference type="SMART" id="SM00066">
    <property type="entry name" value="GAL4"/>
    <property type="match status" value="1"/>
</dbReference>
<evidence type="ECO:0000256" key="1">
    <source>
        <dbReference type="ARBA" id="ARBA00023015"/>
    </source>
</evidence>
<reference evidence="7" key="2">
    <citation type="journal article" date="2023" name="IMA Fungus">
        <title>Comparative genomic study of the Penicillium genus elucidates a diverse pangenome and 15 lateral gene transfer events.</title>
        <authorList>
            <person name="Petersen C."/>
            <person name="Sorensen T."/>
            <person name="Nielsen M.R."/>
            <person name="Sondergaard T.E."/>
            <person name="Sorensen J.L."/>
            <person name="Fitzpatrick D.A."/>
            <person name="Frisvad J.C."/>
            <person name="Nielsen K.L."/>
        </authorList>
    </citation>
    <scope>NUCLEOTIDE SEQUENCE</scope>
    <source>
        <strain evidence="7">IBT 29495</strain>
    </source>
</reference>
<dbReference type="Pfam" id="PF11951">
    <property type="entry name" value="Fungal_trans_2"/>
    <property type="match status" value="1"/>
</dbReference>
<proteinExistence type="predicted"/>
<evidence type="ECO:0000313" key="8">
    <source>
        <dbReference type="Proteomes" id="UP001149954"/>
    </source>
</evidence>
<evidence type="ECO:0000256" key="5">
    <source>
        <dbReference type="SAM" id="MobiDB-lite"/>
    </source>
</evidence>
<protein>
    <recommendedName>
        <fullName evidence="6">Zn(2)-C6 fungal-type domain-containing protein</fullName>
    </recommendedName>
</protein>
<accession>A0A9W9XRG8</accession>
<feature type="region of interest" description="Disordered" evidence="5">
    <location>
        <begin position="462"/>
        <end position="499"/>
    </location>
</feature>
<dbReference type="Pfam" id="PF00172">
    <property type="entry name" value="Zn_clus"/>
    <property type="match status" value="1"/>
</dbReference>
<dbReference type="InterPro" id="IPR036864">
    <property type="entry name" value="Zn2-C6_fun-type_DNA-bd_sf"/>
</dbReference>
<dbReference type="GO" id="GO:0000981">
    <property type="term" value="F:DNA-binding transcription factor activity, RNA polymerase II-specific"/>
    <property type="evidence" value="ECO:0007669"/>
    <property type="project" value="InterPro"/>
</dbReference>
<keyword evidence="3" id="KW-0804">Transcription</keyword>
<evidence type="ECO:0000259" key="6">
    <source>
        <dbReference type="PROSITE" id="PS50048"/>
    </source>
</evidence>
<keyword evidence="2" id="KW-0238">DNA-binding</keyword>
<name>A0A9W9XRG8_9EURO</name>
<evidence type="ECO:0000256" key="4">
    <source>
        <dbReference type="ARBA" id="ARBA00023242"/>
    </source>
</evidence>
<evidence type="ECO:0000256" key="2">
    <source>
        <dbReference type="ARBA" id="ARBA00023125"/>
    </source>
</evidence>
<dbReference type="OrthoDB" id="4491390at2759"/>
<dbReference type="CDD" id="cd00067">
    <property type="entry name" value="GAL4"/>
    <property type="match status" value="1"/>
</dbReference>
<dbReference type="PANTHER" id="PTHR38791">
    <property type="entry name" value="ZN(II)2CYS6 TRANSCRIPTION FACTOR (EUROFUNG)-RELATED-RELATED"/>
    <property type="match status" value="1"/>
</dbReference>
<evidence type="ECO:0000256" key="3">
    <source>
        <dbReference type="ARBA" id="ARBA00023163"/>
    </source>
</evidence>
<dbReference type="GO" id="GO:0003677">
    <property type="term" value="F:DNA binding"/>
    <property type="evidence" value="ECO:0007669"/>
    <property type="project" value="UniProtKB-KW"/>
</dbReference>
<gene>
    <name evidence="7" type="ORF">N7463_004861</name>
</gene>
<dbReference type="InterPro" id="IPR001138">
    <property type="entry name" value="Zn2Cys6_DnaBD"/>
</dbReference>
<evidence type="ECO:0000313" key="7">
    <source>
        <dbReference type="EMBL" id="KAJ5501987.1"/>
    </source>
</evidence>